<dbReference type="PANTHER" id="PTHR21547">
    <property type="entry name" value="CLUSTERIN ASSOCIATED PROTEIN 1"/>
    <property type="match status" value="1"/>
</dbReference>
<dbReference type="GO" id="GO:0030992">
    <property type="term" value="C:intraciliary transport particle B"/>
    <property type="evidence" value="ECO:0007669"/>
    <property type="project" value="TreeGrafter"/>
</dbReference>
<dbReference type="GO" id="GO:0060271">
    <property type="term" value="P:cilium assembly"/>
    <property type="evidence" value="ECO:0007669"/>
    <property type="project" value="TreeGrafter"/>
</dbReference>
<name>A0A0N4ZGJ2_PARTI</name>
<proteinExistence type="inferred from homology"/>
<comment type="similarity">
    <text evidence="2">Belongs to the CLUAP1 family.</text>
</comment>
<evidence type="ECO:0000256" key="7">
    <source>
        <dbReference type="SAM" id="Coils"/>
    </source>
</evidence>
<feature type="coiled-coil region" evidence="7">
    <location>
        <begin position="186"/>
        <end position="241"/>
    </location>
</feature>
<dbReference type="InterPro" id="IPR019366">
    <property type="entry name" value="Clusterin-associated_protein-1"/>
</dbReference>
<dbReference type="WBParaSite" id="PTRK_0000690000.1">
    <property type="protein sequence ID" value="PTRK_0000690000.1"/>
    <property type="gene ID" value="PTRK_0000690000"/>
</dbReference>
<keyword evidence="6" id="KW-0966">Cell projection</keyword>
<dbReference type="STRING" id="131310.A0A0N4ZGJ2"/>
<feature type="region of interest" description="Disordered" evidence="8">
    <location>
        <begin position="305"/>
        <end position="382"/>
    </location>
</feature>
<evidence type="ECO:0000256" key="6">
    <source>
        <dbReference type="ARBA" id="ARBA00023273"/>
    </source>
</evidence>
<accession>A0A0N4ZGJ2</accession>
<keyword evidence="4 7" id="KW-0175">Coiled coil</keyword>
<dbReference type="Pfam" id="PF10234">
    <property type="entry name" value="Cluap1"/>
    <property type="match status" value="1"/>
</dbReference>
<evidence type="ECO:0000256" key="8">
    <source>
        <dbReference type="SAM" id="MobiDB-lite"/>
    </source>
</evidence>
<keyword evidence="3" id="KW-0970">Cilium biogenesis/degradation</keyword>
<protein>
    <submittedName>
        <fullName evidence="10">Clusterin-associated protein 1</fullName>
    </submittedName>
</protein>
<reference evidence="10" key="1">
    <citation type="submission" date="2017-02" db="UniProtKB">
        <authorList>
            <consortium name="WormBaseParasite"/>
        </authorList>
    </citation>
    <scope>IDENTIFICATION</scope>
</reference>
<dbReference type="AlphaFoldDB" id="A0A0N4ZGJ2"/>
<dbReference type="GO" id="GO:0005815">
    <property type="term" value="C:microtubule organizing center"/>
    <property type="evidence" value="ECO:0007669"/>
    <property type="project" value="TreeGrafter"/>
</dbReference>
<evidence type="ECO:0000256" key="4">
    <source>
        <dbReference type="ARBA" id="ARBA00023054"/>
    </source>
</evidence>
<dbReference type="PANTHER" id="PTHR21547:SF0">
    <property type="entry name" value="CLUSTERIN-ASSOCIATED PROTEIN 1"/>
    <property type="match status" value="1"/>
</dbReference>
<evidence type="ECO:0000256" key="3">
    <source>
        <dbReference type="ARBA" id="ARBA00022794"/>
    </source>
</evidence>
<keyword evidence="9" id="KW-1185">Reference proteome</keyword>
<dbReference type="Proteomes" id="UP000038045">
    <property type="component" value="Unplaced"/>
</dbReference>
<evidence type="ECO:0000256" key="2">
    <source>
        <dbReference type="ARBA" id="ARBA00008340"/>
    </source>
</evidence>
<comment type="subcellular location">
    <subcellularLocation>
        <location evidence="1">Cell projection</location>
        <location evidence="1">Cilium</location>
    </subcellularLocation>
</comment>
<feature type="compositionally biased region" description="Acidic residues" evidence="8">
    <location>
        <begin position="336"/>
        <end position="350"/>
    </location>
</feature>
<evidence type="ECO:0000256" key="5">
    <source>
        <dbReference type="ARBA" id="ARBA00023069"/>
    </source>
</evidence>
<evidence type="ECO:0000313" key="10">
    <source>
        <dbReference type="WBParaSite" id="PTRK_0000690000.1"/>
    </source>
</evidence>
<evidence type="ECO:0000256" key="1">
    <source>
        <dbReference type="ARBA" id="ARBA00004138"/>
    </source>
</evidence>
<evidence type="ECO:0000313" key="9">
    <source>
        <dbReference type="Proteomes" id="UP000038045"/>
    </source>
</evidence>
<sequence>MSYRDLRDATEILRSLGFPRVVSIDNFRTPNFGLLAEILEWMIGKFDGDLKMKTNLEHENDRILFIKQCVMIMLQKGRIRMNPKNLYQANGMAIKEIMPALRLLYNPIKSFDNTTSNSVNDEALGRLTEIRSKINANKQEIRRCNILAGEIPQSGAMLYEILSKEVDLKKQRTFVLSQNLNVSEVNRIVKGSLDKKVKEIEELEAKMANISNDEDSLDSKIEKKRREYELLEKRLVKLQSFRPQYIEEYEKLEVKLKGLYSEYVTKFRTLSYLQEQAWEIEKAEKERNIKSETIMRQQVEKLKDEISQLPLSDNEQENTTKREEKSFGNMLGAGLSDDDESEDGSEEDSKEEFKDDGVFITDDDSLNEDNIKFNDIDSEDGF</sequence>
<dbReference type="GO" id="GO:0005929">
    <property type="term" value="C:cilium"/>
    <property type="evidence" value="ECO:0007669"/>
    <property type="project" value="UniProtKB-SubCell"/>
</dbReference>
<organism evidence="9 10">
    <name type="scientific">Parastrongyloides trichosuri</name>
    <name type="common">Possum-specific nematode worm</name>
    <dbReference type="NCBI Taxonomy" id="131310"/>
    <lineage>
        <taxon>Eukaryota</taxon>
        <taxon>Metazoa</taxon>
        <taxon>Ecdysozoa</taxon>
        <taxon>Nematoda</taxon>
        <taxon>Chromadorea</taxon>
        <taxon>Rhabditida</taxon>
        <taxon>Tylenchina</taxon>
        <taxon>Panagrolaimomorpha</taxon>
        <taxon>Strongyloidoidea</taxon>
        <taxon>Strongyloididae</taxon>
        <taxon>Parastrongyloides</taxon>
    </lineage>
</organism>
<keyword evidence="5" id="KW-0969">Cilium</keyword>